<dbReference type="Proteomes" id="UP000310719">
    <property type="component" value="Chromosome"/>
</dbReference>
<dbReference type="InterPro" id="IPR036170">
    <property type="entry name" value="YezG-like_sf"/>
</dbReference>
<protein>
    <submittedName>
        <fullName evidence="1">Uncharacterized protein</fullName>
    </submittedName>
</protein>
<accession>A0A4U9IDS3</accession>
<dbReference type="STRING" id="83655.APT61_05275"/>
<dbReference type="EMBL" id="LR590464">
    <property type="protein sequence ID" value="VTP75714.1"/>
    <property type="molecule type" value="Genomic_DNA"/>
</dbReference>
<evidence type="ECO:0000313" key="1">
    <source>
        <dbReference type="EMBL" id="VTP75714.1"/>
    </source>
</evidence>
<dbReference type="AlphaFoldDB" id="A0A4U9IDS3"/>
<evidence type="ECO:0000313" key="2">
    <source>
        <dbReference type="Proteomes" id="UP000310719"/>
    </source>
</evidence>
<sequence>MTMLINRETSIGLLKQADASARLLDLVVELRNFFVDNVQSLEKPFWQGCEVTVNVETLRINIDFKYEN</sequence>
<name>A0A4U9IDS3_9ENTR</name>
<organism evidence="1 2">
    <name type="scientific">Leclercia adecarboxylata</name>
    <dbReference type="NCBI Taxonomy" id="83655"/>
    <lineage>
        <taxon>Bacteria</taxon>
        <taxon>Pseudomonadati</taxon>
        <taxon>Pseudomonadota</taxon>
        <taxon>Gammaproteobacteria</taxon>
        <taxon>Enterobacterales</taxon>
        <taxon>Enterobacteriaceae</taxon>
        <taxon>Leclercia</taxon>
    </lineage>
</organism>
<gene>
    <name evidence="1" type="ORF">NCTC13032_05674</name>
</gene>
<dbReference type="SUPFAM" id="SSF160424">
    <property type="entry name" value="BH3703-like"/>
    <property type="match status" value="1"/>
</dbReference>
<proteinExistence type="predicted"/>
<reference evidence="1 2" key="1">
    <citation type="submission" date="2019-05" db="EMBL/GenBank/DDBJ databases">
        <authorList>
            <consortium name="Pathogen Informatics"/>
        </authorList>
    </citation>
    <scope>NUCLEOTIDE SEQUENCE [LARGE SCALE GENOMIC DNA]</scope>
    <source>
        <strain evidence="1 2">NCTC13032</strain>
    </source>
</reference>